<evidence type="ECO:0000256" key="3">
    <source>
        <dbReference type="ARBA" id="ARBA00022475"/>
    </source>
</evidence>
<accession>A0A834MD83</accession>
<dbReference type="GO" id="GO:0022857">
    <property type="term" value="F:transmembrane transporter activity"/>
    <property type="evidence" value="ECO:0007669"/>
    <property type="project" value="InterPro"/>
</dbReference>
<evidence type="ECO:0000256" key="5">
    <source>
        <dbReference type="ARBA" id="ARBA00022989"/>
    </source>
</evidence>
<evidence type="ECO:0000313" key="9">
    <source>
        <dbReference type="EMBL" id="KAF7275640.1"/>
    </source>
</evidence>
<comment type="caution">
    <text evidence="9">The sequence shown here is derived from an EMBL/GenBank/DDBJ whole genome shotgun (WGS) entry which is preliminary data.</text>
</comment>
<evidence type="ECO:0000259" key="8">
    <source>
        <dbReference type="PROSITE" id="PS50850"/>
    </source>
</evidence>
<feature type="domain" description="Major facilitator superfamily (MFS) profile" evidence="8">
    <location>
        <begin position="19"/>
        <end position="216"/>
    </location>
</feature>
<keyword evidence="2" id="KW-0813">Transport</keyword>
<evidence type="ECO:0000256" key="6">
    <source>
        <dbReference type="ARBA" id="ARBA00023136"/>
    </source>
</evidence>
<dbReference type="Pfam" id="PF07690">
    <property type="entry name" value="MFS_1"/>
    <property type="match status" value="1"/>
</dbReference>
<dbReference type="Gene3D" id="1.20.1250.20">
    <property type="entry name" value="MFS general substrate transporter like domains"/>
    <property type="match status" value="1"/>
</dbReference>
<feature type="transmembrane region" description="Helical" evidence="7">
    <location>
        <begin position="61"/>
        <end position="81"/>
    </location>
</feature>
<dbReference type="InterPro" id="IPR011701">
    <property type="entry name" value="MFS"/>
</dbReference>
<dbReference type="Proteomes" id="UP000625711">
    <property type="component" value="Unassembled WGS sequence"/>
</dbReference>
<dbReference type="PROSITE" id="PS50850">
    <property type="entry name" value="MFS"/>
    <property type="match status" value="1"/>
</dbReference>
<dbReference type="PANTHER" id="PTHR43271:SF1">
    <property type="entry name" value="INNER MEMBRANE TRANSPORT PROTEIN YNFM"/>
    <property type="match status" value="1"/>
</dbReference>
<sequence>MSPSNDDLSNDYLIKGSSNYYAALCALFFAGFASFSLLHCVQPMMPVLASFFQVSPTESSFALSATTFSLAISLLITGFISDAIGRKFIMVFALITASVLTMLSSLIPSWSFFLLSRVAVGFAVSGVTAFAMTYIAEEVRSLDVAATMGLYISGTALGGMSGRIFTGVLSESLDWHQHRLLVCHKVHWVYWHWRMCQGFIAHQEQLTGLNDGAVNL</sequence>
<evidence type="ECO:0000256" key="1">
    <source>
        <dbReference type="ARBA" id="ARBA00004651"/>
    </source>
</evidence>
<keyword evidence="6 7" id="KW-0472">Membrane</keyword>
<keyword evidence="3" id="KW-1003">Cell membrane</keyword>
<comment type="subcellular location">
    <subcellularLocation>
        <location evidence="1">Cell membrane</location>
        <topology evidence="1">Multi-pass membrane protein</topology>
    </subcellularLocation>
</comment>
<feature type="transmembrane region" description="Helical" evidence="7">
    <location>
        <begin position="87"/>
        <end position="107"/>
    </location>
</feature>
<dbReference type="AlphaFoldDB" id="A0A834MD83"/>
<keyword evidence="5 7" id="KW-1133">Transmembrane helix</keyword>
<keyword evidence="10" id="KW-1185">Reference proteome</keyword>
<feature type="transmembrane region" description="Helical" evidence="7">
    <location>
        <begin position="114"/>
        <end position="136"/>
    </location>
</feature>
<dbReference type="InterPro" id="IPR005829">
    <property type="entry name" value="Sugar_transporter_CS"/>
</dbReference>
<dbReference type="InterPro" id="IPR020846">
    <property type="entry name" value="MFS_dom"/>
</dbReference>
<evidence type="ECO:0000256" key="4">
    <source>
        <dbReference type="ARBA" id="ARBA00022692"/>
    </source>
</evidence>
<gene>
    <name evidence="9" type="ORF">GWI33_011471</name>
</gene>
<dbReference type="InterPro" id="IPR036259">
    <property type="entry name" value="MFS_trans_sf"/>
</dbReference>
<organism evidence="9 10">
    <name type="scientific">Rhynchophorus ferrugineus</name>
    <name type="common">Red palm weevil</name>
    <name type="synonym">Curculio ferrugineus</name>
    <dbReference type="NCBI Taxonomy" id="354439"/>
    <lineage>
        <taxon>Eukaryota</taxon>
        <taxon>Metazoa</taxon>
        <taxon>Ecdysozoa</taxon>
        <taxon>Arthropoda</taxon>
        <taxon>Hexapoda</taxon>
        <taxon>Insecta</taxon>
        <taxon>Pterygota</taxon>
        <taxon>Neoptera</taxon>
        <taxon>Endopterygota</taxon>
        <taxon>Coleoptera</taxon>
        <taxon>Polyphaga</taxon>
        <taxon>Cucujiformia</taxon>
        <taxon>Curculionidae</taxon>
        <taxon>Dryophthorinae</taxon>
        <taxon>Rhynchophorus</taxon>
    </lineage>
</organism>
<proteinExistence type="predicted"/>
<reference evidence="9" key="1">
    <citation type="submission" date="2020-08" db="EMBL/GenBank/DDBJ databases">
        <title>Genome sequencing and assembly of the red palm weevil Rhynchophorus ferrugineus.</title>
        <authorList>
            <person name="Dias G.B."/>
            <person name="Bergman C.M."/>
            <person name="Manee M."/>
        </authorList>
    </citation>
    <scope>NUCLEOTIDE SEQUENCE</scope>
    <source>
        <strain evidence="9">AA-2017</strain>
        <tissue evidence="9">Whole larva</tissue>
    </source>
</reference>
<feature type="transmembrane region" description="Helical" evidence="7">
    <location>
        <begin position="20"/>
        <end position="41"/>
    </location>
</feature>
<dbReference type="PROSITE" id="PS00216">
    <property type="entry name" value="SUGAR_TRANSPORT_1"/>
    <property type="match status" value="1"/>
</dbReference>
<dbReference type="SUPFAM" id="SSF103473">
    <property type="entry name" value="MFS general substrate transporter"/>
    <property type="match status" value="1"/>
</dbReference>
<name>A0A834MD83_RHYFE</name>
<evidence type="ECO:0000256" key="7">
    <source>
        <dbReference type="SAM" id="Phobius"/>
    </source>
</evidence>
<evidence type="ECO:0000313" key="10">
    <source>
        <dbReference type="Proteomes" id="UP000625711"/>
    </source>
</evidence>
<dbReference type="EMBL" id="JAACXV010009501">
    <property type="protein sequence ID" value="KAF7275640.1"/>
    <property type="molecule type" value="Genomic_DNA"/>
</dbReference>
<evidence type="ECO:0000256" key="2">
    <source>
        <dbReference type="ARBA" id="ARBA00022448"/>
    </source>
</evidence>
<dbReference type="PANTHER" id="PTHR43271">
    <property type="entry name" value="BLL2771 PROTEIN"/>
    <property type="match status" value="1"/>
</dbReference>
<protein>
    <recommendedName>
        <fullName evidence="8">Major facilitator superfamily (MFS) profile domain-containing protein</fullName>
    </recommendedName>
</protein>
<dbReference type="GO" id="GO:0005886">
    <property type="term" value="C:plasma membrane"/>
    <property type="evidence" value="ECO:0007669"/>
    <property type="project" value="UniProtKB-SubCell"/>
</dbReference>
<keyword evidence="4 7" id="KW-0812">Transmembrane</keyword>
<dbReference type="OrthoDB" id="6482992at2759"/>